<dbReference type="InterPro" id="IPR000477">
    <property type="entry name" value="RT_dom"/>
</dbReference>
<dbReference type="AlphaFoldDB" id="A0A016SGB3"/>
<accession>A0A016SGB3</accession>
<reference evidence="3" key="1">
    <citation type="journal article" date="2015" name="Nat. Genet.">
        <title>The genome and transcriptome of the zoonotic hookworm Ancylostoma ceylanicum identify infection-specific gene families.</title>
        <authorList>
            <person name="Schwarz E.M."/>
            <person name="Hu Y."/>
            <person name="Antoshechkin I."/>
            <person name="Miller M.M."/>
            <person name="Sternberg P.W."/>
            <person name="Aroian R.V."/>
        </authorList>
    </citation>
    <scope>NUCLEOTIDE SEQUENCE</scope>
    <source>
        <strain evidence="3">HY135</strain>
    </source>
</reference>
<dbReference type="OrthoDB" id="410104at2759"/>
<comment type="caution">
    <text evidence="2">The sequence shown here is derived from an EMBL/GenBank/DDBJ whole genome shotgun (WGS) entry which is preliminary data.</text>
</comment>
<dbReference type="EMBL" id="JARK01001569">
    <property type="protein sequence ID" value="EYB89344.1"/>
    <property type="molecule type" value="Genomic_DNA"/>
</dbReference>
<evidence type="ECO:0000313" key="2">
    <source>
        <dbReference type="EMBL" id="EYB89344.1"/>
    </source>
</evidence>
<evidence type="ECO:0000259" key="1">
    <source>
        <dbReference type="PROSITE" id="PS50878"/>
    </source>
</evidence>
<dbReference type="PROSITE" id="PS50878">
    <property type="entry name" value="RT_POL"/>
    <property type="match status" value="1"/>
</dbReference>
<feature type="domain" description="Reverse transcriptase" evidence="1">
    <location>
        <begin position="1"/>
        <end position="86"/>
    </location>
</feature>
<dbReference type="PANTHER" id="PTHR47027">
    <property type="entry name" value="REVERSE TRANSCRIPTASE DOMAIN-CONTAINING PROTEIN"/>
    <property type="match status" value="1"/>
</dbReference>
<evidence type="ECO:0000313" key="3">
    <source>
        <dbReference type="Proteomes" id="UP000024635"/>
    </source>
</evidence>
<sequence length="283" mass="32262">MSKKGVNVNCCYLNHLRYAGDIVIFAHDEKELERMQQEMSENSDAVGLGINLSRTVIMSNSVNILILIDGCAAPYNTNFAYLGRRVSFDDDLIAEISRRIQSGWSAFNRSGPYLTNRRIPMKIKRRLYVSCVEPSPLYGCETWVMRRKDMSMLAIAQQKMMRRMLGVTILDHRTTLNFLPTVDIRFTLGGESVGHRGHVWIHHGNSADYLSACTFTIRPLLMLAKANITRKGIACDILAKTENLCCAVQRKKDANFMWLSTSSFLLFSTIGFEPYRPSRMLDW</sequence>
<protein>
    <recommendedName>
        <fullName evidence="1">Reverse transcriptase domain-containing protein</fullName>
    </recommendedName>
</protein>
<keyword evidence="3" id="KW-1185">Reference proteome</keyword>
<name>A0A016SGB3_9BILA</name>
<gene>
    <name evidence="2" type="primary">Acey_s0233.g3110</name>
    <name evidence="2" type="ORF">Y032_0233g3110</name>
</gene>
<dbReference type="Proteomes" id="UP000024635">
    <property type="component" value="Unassembled WGS sequence"/>
</dbReference>
<dbReference type="PANTHER" id="PTHR47027:SF29">
    <property type="entry name" value="C2H2-TYPE DOMAIN-CONTAINING PROTEIN"/>
    <property type="match status" value="1"/>
</dbReference>
<organism evidence="2 3">
    <name type="scientific">Ancylostoma ceylanicum</name>
    <dbReference type="NCBI Taxonomy" id="53326"/>
    <lineage>
        <taxon>Eukaryota</taxon>
        <taxon>Metazoa</taxon>
        <taxon>Ecdysozoa</taxon>
        <taxon>Nematoda</taxon>
        <taxon>Chromadorea</taxon>
        <taxon>Rhabditida</taxon>
        <taxon>Rhabditina</taxon>
        <taxon>Rhabditomorpha</taxon>
        <taxon>Strongyloidea</taxon>
        <taxon>Ancylostomatidae</taxon>
        <taxon>Ancylostomatinae</taxon>
        <taxon>Ancylostoma</taxon>
    </lineage>
</organism>
<proteinExistence type="predicted"/>